<evidence type="ECO:0000313" key="2">
    <source>
        <dbReference type="EMBL" id="KAH8483894.1"/>
    </source>
</evidence>
<dbReference type="EMBL" id="JACEGQ020000017">
    <property type="protein sequence ID" value="KAH8483894.1"/>
    <property type="molecule type" value="Genomic_DNA"/>
</dbReference>
<sequence length="489" mass="52783">MLSFFLKFSPPDGDLQPLRTRLKPLSSWVSFSVGLPKAIVNSNLLSLFSRFNFQEKFWIIISRHLVLVFGVPTAHQAHFVLSPLDYKYPALTAFANGSSAVDACAGSRAECVFPNLMTPPSPASLAGRPCSRDVIMGFGVVSLTLSLARDLEEDLFHFMGLNSSSINDANFDACGQILLVTTVGVFLVASAAGATGRLPCPEGLCPLHIHEVVYLMILLYWFLSSVLLGGSVLWIAFLVSATPCSVGQLELVSLSSFRPWSSFWGRLIGVPASCSLVCLCSVCVAVAAVIPDCLQGWGWLPDCLVKGSIWVRLSPHLTPLHVAVLELPFAGQRSGWVRLSPQLFGLLAGCSPRAVGLLLWIAGCSLSLLLLLLPLLMPETVAGFWDSRAAVCWSEIRLGEALSPIVWSSCWLLPRALGLLLWIAGCSLSLLLLLLVYVAARDDFQPGLLFCLFRPAGPLQIACDVGPLGAGLVYKDCCFDAAGFWDFPP</sequence>
<dbReference type="AlphaFoldDB" id="A0A8T2WTN7"/>
<comment type="caution">
    <text evidence="2">The sequence shown here is derived from an EMBL/GenBank/DDBJ whole genome shotgun (WGS) entry which is preliminary data.</text>
</comment>
<keyword evidence="1" id="KW-0812">Transmembrane</keyword>
<proteinExistence type="predicted"/>
<keyword evidence="1" id="KW-1133">Transmembrane helix</keyword>
<evidence type="ECO:0000256" key="1">
    <source>
        <dbReference type="SAM" id="Phobius"/>
    </source>
</evidence>
<feature type="transmembrane region" description="Helical" evidence="1">
    <location>
        <begin position="177"/>
        <end position="200"/>
    </location>
</feature>
<feature type="transmembrane region" description="Helical" evidence="1">
    <location>
        <begin position="419"/>
        <end position="440"/>
    </location>
</feature>
<dbReference type="Proteomes" id="UP000807159">
    <property type="component" value="Chromosome 17"/>
</dbReference>
<gene>
    <name evidence="2" type="ORF">H0E87_028344</name>
</gene>
<feature type="transmembrane region" description="Helical" evidence="1">
    <location>
        <begin position="263"/>
        <end position="290"/>
    </location>
</feature>
<keyword evidence="3" id="KW-1185">Reference proteome</keyword>
<organism evidence="2 3">
    <name type="scientific">Populus deltoides</name>
    <name type="common">Eastern poplar</name>
    <name type="synonym">Eastern cottonwood</name>
    <dbReference type="NCBI Taxonomy" id="3696"/>
    <lineage>
        <taxon>Eukaryota</taxon>
        <taxon>Viridiplantae</taxon>
        <taxon>Streptophyta</taxon>
        <taxon>Embryophyta</taxon>
        <taxon>Tracheophyta</taxon>
        <taxon>Spermatophyta</taxon>
        <taxon>Magnoliopsida</taxon>
        <taxon>eudicotyledons</taxon>
        <taxon>Gunneridae</taxon>
        <taxon>Pentapetalae</taxon>
        <taxon>rosids</taxon>
        <taxon>fabids</taxon>
        <taxon>Malpighiales</taxon>
        <taxon>Salicaceae</taxon>
        <taxon>Saliceae</taxon>
        <taxon>Populus</taxon>
    </lineage>
</organism>
<accession>A0A8T2WTN7</accession>
<feature type="transmembrane region" description="Helical" evidence="1">
    <location>
        <begin position="212"/>
        <end position="237"/>
    </location>
</feature>
<reference evidence="2" key="1">
    <citation type="journal article" date="2021" name="J. Hered.">
        <title>Genome Assembly of Salicaceae Populus deltoides (Eastern Cottonwood) I-69 Based on Nanopore Sequencing and Hi-C Technologies.</title>
        <authorList>
            <person name="Bai S."/>
            <person name="Wu H."/>
            <person name="Zhang J."/>
            <person name="Pan Z."/>
            <person name="Zhao W."/>
            <person name="Li Z."/>
            <person name="Tong C."/>
        </authorList>
    </citation>
    <scope>NUCLEOTIDE SEQUENCE</scope>
    <source>
        <tissue evidence="2">Leaf</tissue>
    </source>
</reference>
<name>A0A8T2WTN7_POPDE</name>
<feature type="transmembrane region" description="Helical" evidence="1">
    <location>
        <begin position="357"/>
        <end position="377"/>
    </location>
</feature>
<protein>
    <submittedName>
        <fullName evidence="2">Uncharacterized protein</fullName>
    </submittedName>
</protein>
<keyword evidence="1" id="KW-0472">Membrane</keyword>
<evidence type="ECO:0000313" key="3">
    <source>
        <dbReference type="Proteomes" id="UP000807159"/>
    </source>
</evidence>